<dbReference type="EMBL" id="JAPDPI010000004">
    <property type="protein sequence ID" value="MCW3804678.1"/>
    <property type="molecule type" value="Genomic_DNA"/>
</dbReference>
<keyword evidence="4" id="KW-0547">Nucleotide-binding</keyword>
<keyword evidence="7 8" id="KW-0472">Membrane</keyword>
<comment type="subcellular location">
    <subcellularLocation>
        <location evidence="1">Cell membrane</location>
    </subcellularLocation>
</comment>
<keyword evidence="6" id="KW-0051">Antiviral defense</keyword>
<evidence type="ECO:0000313" key="10">
    <source>
        <dbReference type="EMBL" id="MCW3804678.1"/>
    </source>
</evidence>
<proteinExistence type="predicted"/>
<reference evidence="10" key="1">
    <citation type="submission" date="2022-10" db="EMBL/GenBank/DDBJ databases">
        <authorList>
            <person name="Yu W.X."/>
        </authorList>
    </citation>
    <scope>NUCLEOTIDE SEQUENCE</scope>
    <source>
        <strain evidence="10">D04</strain>
    </source>
</reference>
<evidence type="ECO:0000313" key="11">
    <source>
        <dbReference type="Proteomes" id="UP001207408"/>
    </source>
</evidence>
<evidence type="ECO:0000256" key="4">
    <source>
        <dbReference type="ARBA" id="ARBA00022741"/>
    </source>
</evidence>
<evidence type="ECO:0000256" key="1">
    <source>
        <dbReference type="ARBA" id="ARBA00004236"/>
    </source>
</evidence>
<dbReference type="Proteomes" id="UP001207408">
    <property type="component" value="Unassembled WGS sequence"/>
</dbReference>
<feature type="transmembrane region" description="Helical" evidence="8">
    <location>
        <begin position="192"/>
        <end position="213"/>
    </location>
</feature>
<sequence>MKEELQIDEIIDNRKGLNHRGEVENIEKKERGLYYTKKEPRKAFTNFQRNQYRALFNSMALTDRKSMILVRINTALISVLIVFNHYIMDHVPLGKSLIILALLGMGLSLITSMLSSKTPGFLIKRTLKGQIMPKYSELKYNVLMTFDSPSLEEYEEAMNEVVNSQELQIGNQTRASYLFNRILMRQYRLLEFSYNAFIVTIGLVIVLFIVGLVW</sequence>
<organism evidence="10 11">
    <name type="scientific">Plebeiibacterium marinum</name>
    <dbReference type="NCBI Taxonomy" id="2992111"/>
    <lineage>
        <taxon>Bacteria</taxon>
        <taxon>Pseudomonadati</taxon>
        <taxon>Bacteroidota</taxon>
        <taxon>Bacteroidia</taxon>
        <taxon>Marinilabiliales</taxon>
        <taxon>Marinilabiliaceae</taxon>
        <taxon>Plebeiibacterium</taxon>
    </lineage>
</organism>
<dbReference type="AlphaFoldDB" id="A0AAE3MB72"/>
<evidence type="ECO:0000256" key="2">
    <source>
        <dbReference type="ARBA" id="ARBA00022475"/>
    </source>
</evidence>
<evidence type="ECO:0000256" key="8">
    <source>
        <dbReference type="SAM" id="Phobius"/>
    </source>
</evidence>
<keyword evidence="11" id="KW-1185">Reference proteome</keyword>
<evidence type="ECO:0000259" key="9">
    <source>
        <dbReference type="Pfam" id="PF18967"/>
    </source>
</evidence>
<evidence type="ECO:0000256" key="7">
    <source>
        <dbReference type="ARBA" id="ARBA00023136"/>
    </source>
</evidence>
<evidence type="ECO:0000256" key="3">
    <source>
        <dbReference type="ARBA" id="ARBA00022692"/>
    </source>
</evidence>
<keyword evidence="5 8" id="KW-1133">Transmembrane helix</keyword>
<accession>A0AAE3MB72</accession>
<keyword evidence="3 8" id="KW-0812">Transmembrane</keyword>
<dbReference type="Pfam" id="PF18967">
    <property type="entry name" value="PycTM"/>
    <property type="match status" value="1"/>
</dbReference>
<comment type="caution">
    <text evidence="10">The sequence shown here is derived from an EMBL/GenBank/DDBJ whole genome shotgun (WGS) entry which is preliminary data.</text>
</comment>
<dbReference type="InterPro" id="IPR043760">
    <property type="entry name" value="PycTM_dom"/>
</dbReference>
<gene>
    <name evidence="10" type="ORF">OM074_03510</name>
</gene>
<feature type="domain" description="Pycsar effector protein" evidence="9">
    <location>
        <begin position="56"/>
        <end position="209"/>
    </location>
</feature>
<feature type="transmembrane region" description="Helical" evidence="8">
    <location>
        <begin position="93"/>
        <end position="115"/>
    </location>
</feature>
<name>A0AAE3MB72_9BACT</name>
<dbReference type="RefSeq" id="WP_301197897.1">
    <property type="nucleotide sequence ID" value="NZ_JAPDPI010000004.1"/>
</dbReference>
<evidence type="ECO:0000256" key="5">
    <source>
        <dbReference type="ARBA" id="ARBA00022989"/>
    </source>
</evidence>
<keyword evidence="2" id="KW-1003">Cell membrane</keyword>
<evidence type="ECO:0000256" key="6">
    <source>
        <dbReference type="ARBA" id="ARBA00023118"/>
    </source>
</evidence>
<protein>
    <recommendedName>
        <fullName evidence="9">Pycsar effector protein domain-containing protein</fullName>
    </recommendedName>
</protein>
<feature type="transmembrane region" description="Helical" evidence="8">
    <location>
        <begin position="68"/>
        <end position="87"/>
    </location>
</feature>